<reference evidence="5 7" key="1">
    <citation type="journal article" date="2011" name="Nature">
        <title>The Medicago genome provides insight into the evolution of rhizobial symbioses.</title>
        <authorList>
            <person name="Young N.D."/>
            <person name="Debelle F."/>
            <person name="Oldroyd G.E."/>
            <person name="Geurts R."/>
            <person name="Cannon S.B."/>
            <person name="Udvardi M.K."/>
            <person name="Benedito V.A."/>
            <person name="Mayer K.F."/>
            <person name="Gouzy J."/>
            <person name="Schoof H."/>
            <person name="Van de Peer Y."/>
            <person name="Proost S."/>
            <person name="Cook D.R."/>
            <person name="Meyers B.C."/>
            <person name="Spannagl M."/>
            <person name="Cheung F."/>
            <person name="De Mita S."/>
            <person name="Krishnakumar V."/>
            <person name="Gundlach H."/>
            <person name="Zhou S."/>
            <person name="Mudge J."/>
            <person name="Bharti A.K."/>
            <person name="Murray J.D."/>
            <person name="Naoumkina M.A."/>
            <person name="Rosen B."/>
            <person name="Silverstein K.A."/>
            <person name="Tang H."/>
            <person name="Rombauts S."/>
            <person name="Zhao P.X."/>
            <person name="Zhou P."/>
            <person name="Barbe V."/>
            <person name="Bardou P."/>
            <person name="Bechner M."/>
            <person name="Bellec A."/>
            <person name="Berger A."/>
            <person name="Berges H."/>
            <person name="Bidwell S."/>
            <person name="Bisseling T."/>
            <person name="Choisne N."/>
            <person name="Couloux A."/>
            <person name="Denny R."/>
            <person name="Deshpande S."/>
            <person name="Dai X."/>
            <person name="Doyle J.J."/>
            <person name="Dudez A.M."/>
            <person name="Farmer A.D."/>
            <person name="Fouteau S."/>
            <person name="Franken C."/>
            <person name="Gibelin C."/>
            <person name="Gish J."/>
            <person name="Goldstein S."/>
            <person name="Gonzalez A.J."/>
            <person name="Green P.J."/>
            <person name="Hallab A."/>
            <person name="Hartog M."/>
            <person name="Hua A."/>
            <person name="Humphray S.J."/>
            <person name="Jeong D.H."/>
            <person name="Jing Y."/>
            <person name="Jocker A."/>
            <person name="Kenton S.M."/>
            <person name="Kim D.J."/>
            <person name="Klee K."/>
            <person name="Lai H."/>
            <person name="Lang C."/>
            <person name="Lin S."/>
            <person name="Macmil S.L."/>
            <person name="Magdelenat G."/>
            <person name="Matthews L."/>
            <person name="McCorrison J."/>
            <person name="Monaghan E.L."/>
            <person name="Mun J.H."/>
            <person name="Najar F.Z."/>
            <person name="Nicholson C."/>
            <person name="Noirot C."/>
            <person name="O'Bleness M."/>
            <person name="Paule C.R."/>
            <person name="Poulain J."/>
            <person name="Prion F."/>
            <person name="Qin B."/>
            <person name="Qu C."/>
            <person name="Retzel E.F."/>
            <person name="Riddle C."/>
            <person name="Sallet E."/>
            <person name="Samain S."/>
            <person name="Samson N."/>
            <person name="Sanders I."/>
            <person name="Saurat O."/>
            <person name="Scarpelli C."/>
            <person name="Schiex T."/>
            <person name="Segurens B."/>
            <person name="Severin A.J."/>
            <person name="Sherrier D.J."/>
            <person name="Shi R."/>
            <person name="Sims S."/>
            <person name="Singer S.R."/>
            <person name="Sinharoy S."/>
            <person name="Sterck L."/>
            <person name="Viollet A."/>
            <person name="Wang B.B."/>
            <person name="Wang K."/>
            <person name="Wang M."/>
            <person name="Wang X."/>
            <person name="Warfsmann J."/>
            <person name="Weissenbach J."/>
            <person name="White D.D."/>
            <person name="White J.D."/>
            <person name="Wiley G.B."/>
            <person name="Wincker P."/>
            <person name="Xing Y."/>
            <person name="Yang L."/>
            <person name="Yao Z."/>
            <person name="Ying F."/>
            <person name="Zhai J."/>
            <person name="Zhou L."/>
            <person name="Zuber A."/>
            <person name="Denarie J."/>
            <person name="Dixon R.A."/>
            <person name="May G.D."/>
            <person name="Schwartz D.C."/>
            <person name="Rogers J."/>
            <person name="Quetier F."/>
            <person name="Town C.D."/>
            <person name="Roe B.A."/>
        </authorList>
    </citation>
    <scope>NUCLEOTIDE SEQUENCE [LARGE SCALE GENOMIC DNA]</scope>
    <source>
        <strain evidence="5">A17</strain>
        <strain evidence="6 7">cv. Jemalong A17</strain>
    </source>
</reference>
<dbReference type="CDD" id="cd14798">
    <property type="entry name" value="RX-CC_like"/>
    <property type="match status" value="1"/>
</dbReference>
<evidence type="ECO:0000313" key="5">
    <source>
        <dbReference type="EMBL" id="KEH42932.1"/>
    </source>
</evidence>
<dbReference type="STRING" id="3880.A0A072VMA1"/>
<protein>
    <submittedName>
        <fullName evidence="5">CC-NBS-LRR resistance protein, putative</fullName>
    </submittedName>
</protein>
<feature type="domain" description="Disease resistance N-terminal" evidence="4">
    <location>
        <begin position="6"/>
        <end position="76"/>
    </location>
</feature>
<organism evidence="5 7">
    <name type="scientific">Medicago truncatula</name>
    <name type="common">Barrel medic</name>
    <name type="synonym">Medicago tribuloides</name>
    <dbReference type="NCBI Taxonomy" id="3880"/>
    <lineage>
        <taxon>Eukaryota</taxon>
        <taxon>Viridiplantae</taxon>
        <taxon>Streptophyta</taxon>
        <taxon>Embryophyta</taxon>
        <taxon>Tracheophyta</taxon>
        <taxon>Spermatophyta</taxon>
        <taxon>Magnoliopsida</taxon>
        <taxon>eudicotyledons</taxon>
        <taxon>Gunneridae</taxon>
        <taxon>Pentapetalae</taxon>
        <taxon>rosids</taxon>
        <taxon>fabids</taxon>
        <taxon>Fabales</taxon>
        <taxon>Fabaceae</taxon>
        <taxon>Papilionoideae</taxon>
        <taxon>50 kb inversion clade</taxon>
        <taxon>NPAAA clade</taxon>
        <taxon>Hologalegina</taxon>
        <taxon>IRL clade</taxon>
        <taxon>Trifolieae</taxon>
        <taxon>Medicago</taxon>
    </lineage>
</organism>
<keyword evidence="7" id="KW-1185">Reference proteome</keyword>
<keyword evidence="2" id="KW-0547">Nucleotide-binding</keyword>
<dbReference type="PANTHER" id="PTHR19338">
    <property type="entry name" value="TRANSLOCASE OF INNER MITOCHONDRIAL MEMBRANE 13 HOMOLOG"/>
    <property type="match status" value="1"/>
</dbReference>
<reference evidence="5 7" key="2">
    <citation type="journal article" date="2014" name="BMC Genomics">
        <title>An improved genome release (version Mt4.0) for the model legume Medicago truncatula.</title>
        <authorList>
            <person name="Tang H."/>
            <person name="Krishnakumar V."/>
            <person name="Bidwell S."/>
            <person name="Rosen B."/>
            <person name="Chan A."/>
            <person name="Zhou S."/>
            <person name="Gentzbittel L."/>
            <person name="Childs K.L."/>
            <person name="Yandell M."/>
            <person name="Gundlach H."/>
            <person name="Mayer K.F."/>
            <person name="Schwartz D.C."/>
            <person name="Town C.D."/>
        </authorList>
    </citation>
    <scope>GENOME REANNOTATION</scope>
    <source>
        <strain evidence="5">A17</strain>
        <strain evidence="6 7">cv. Jemalong A17</strain>
    </source>
</reference>
<evidence type="ECO:0000256" key="1">
    <source>
        <dbReference type="ARBA" id="ARBA00022737"/>
    </source>
</evidence>
<dbReference type="Gene3D" id="1.20.5.4130">
    <property type="match status" value="1"/>
</dbReference>
<dbReference type="PANTHER" id="PTHR19338:SF32">
    <property type="entry name" value="OS06G0287500 PROTEIN"/>
    <property type="match status" value="1"/>
</dbReference>
<gene>
    <name evidence="5" type="ordered locus">MTR_1g078160</name>
</gene>
<evidence type="ECO:0000256" key="2">
    <source>
        <dbReference type="ARBA" id="ARBA00022741"/>
    </source>
</evidence>
<dbReference type="InterPro" id="IPR041118">
    <property type="entry name" value="Rx_N"/>
</dbReference>
<dbReference type="AlphaFoldDB" id="A0A072VMA1"/>
<dbReference type="InterPro" id="IPR038005">
    <property type="entry name" value="RX-like_CC"/>
</dbReference>
<evidence type="ECO:0000313" key="7">
    <source>
        <dbReference type="Proteomes" id="UP000002051"/>
    </source>
</evidence>
<dbReference type="EMBL" id="CM001217">
    <property type="protein sequence ID" value="KEH42932.1"/>
    <property type="molecule type" value="Genomic_DNA"/>
</dbReference>
<dbReference type="Proteomes" id="UP000002051">
    <property type="component" value="Unassembled WGS sequence"/>
</dbReference>
<dbReference type="GO" id="GO:0000166">
    <property type="term" value="F:nucleotide binding"/>
    <property type="evidence" value="ECO:0007669"/>
    <property type="project" value="UniProtKB-KW"/>
</dbReference>
<name>A0A072VMA1_MEDTR</name>
<sequence length="177" mass="20221">MLDIICVHKEFADIKYELESIEAFLKDADRRAAAEGDNTTEGAKMWVKQVTEVAFRIEDVIDDYMIHVGQQPRDPGCISLLNKIPHLLKTMTPLRQIASEIQDIKSVVCGIKERSERYGFQIQGSSSFRGIQNAKWHDPRMAALYINESEVVGFQEPKNRLIDWLVKGRVERTVSSL</sequence>
<reference evidence="6" key="3">
    <citation type="submission" date="2015-04" db="UniProtKB">
        <authorList>
            <consortium name="EnsemblPlants"/>
        </authorList>
    </citation>
    <scope>IDENTIFICATION</scope>
    <source>
        <strain evidence="6">cv. Jemalong A17</strain>
    </source>
</reference>
<keyword evidence="1" id="KW-0677">Repeat</keyword>
<dbReference type="GO" id="GO:0006952">
    <property type="term" value="P:defense response"/>
    <property type="evidence" value="ECO:0007669"/>
    <property type="project" value="UniProtKB-KW"/>
</dbReference>
<dbReference type="EnsemblPlants" id="KEH42932">
    <property type="protein sequence ID" value="KEH42932"/>
    <property type="gene ID" value="MTR_1g078160"/>
</dbReference>
<accession>A0A072VMA1</accession>
<dbReference type="HOGENOM" id="CLU_000837_29_2_1"/>
<evidence type="ECO:0000256" key="3">
    <source>
        <dbReference type="ARBA" id="ARBA00022821"/>
    </source>
</evidence>
<proteinExistence type="predicted"/>
<keyword evidence="3" id="KW-0611">Plant defense</keyword>
<dbReference type="Pfam" id="PF18052">
    <property type="entry name" value="Rx_N"/>
    <property type="match status" value="1"/>
</dbReference>
<evidence type="ECO:0000313" key="6">
    <source>
        <dbReference type="EnsemblPlants" id="KEH42932"/>
    </source>
</evidence>
<evidence type="ECO:0000259" key="4">
    <source>
        <dbReference type="Pfam" id="PF18052"/>
    </source>
</evidence>